<keyword evidence="2 7" id="KW-0032">Aminotransferase</keyword>
<dbReference type="SUPFAM" id="SSF53383">
    <property type="entry name" value="PLP-dependent transferases"/>
    <property type="match status" value="1"/>
</dbReference>
<dbReference type="Pfam" id="PF00155">
    <property type="entry name" value="Aminotran_1_2"/>
    <property type="match status" value="1"/>
</dbReference>
<keyword evidence="3 7" id="KW-0808">Transferase</keyword>
<dbReference type="PANTHER" id="PTHR42790">
    <property type="entry name" value="AMINOTRANSFERASE"/>
    <property type="match status" value="1"/>
</dbReference>
<feature type="domain" description="Aminotransferase class I/classII large" evidence="6">
    <location>
        <begin position="78"/>
        <end position="406"/>
    </location>
</feature>
<evidence type="ECO:0000313" key="8">
    <source>
        <dbReference type="Proteomes" id="UP000092695"/>
    </source>
</evidence>
<dbReference type="Gene3D" id="3.90.1150.10">
    <property type="entry name" value="Aspartate Aminotransferase, domain 1"/>
    <property type="match status" value="1"/>
</dbReference>
<dbReference type="OrthoDB" id="9803354at2"/>
<evidence type="ECO:0000313" key="7">
    <source>
        <dbReference type="EMBL" id="ANO52733.1"/>
    </source>
</evidence>
<protein>
    <submittedName>
        <fullName evidence="7">Aminotransferase</fullName>
    </submittedName>
</protein>
<dbReference type="InterPro" id="IPR015422">
    <property type="entry name" value="PyrdxlP-dep_Trfase_small"/>
</dbReference>
<reference evidence="7 8" key="1">
    <citation type="submission" date="2016-06" db="EMBL/GenBank/DDBJ databases">
        <title>Complete genome sequence of a deep-branching marine Gamma Proteobacterium Woeseia oceani type strain XK5.</title>
        <authorList>
            <person name="Mu D."/>
            <person name="Du Z."/>
        </authorList>
    </citation>
    <scope>NUCLEOTIDE SEQUENCE [LARGE SCALE GENOMIC DNA]</scope>
    <source>
        <strain evidence="7 8">XK5</strain>
    </source>
</reference>
<feature type="region of interest" description="Disordered" evidence="5">
    <location>
        <begin position="1"/>
        <end position="22"/>
    </location>
</feature>
<name>A0A193LJX2_9GAMM</name>
<dbReference type="AlphaFoldDB" id="A0A193LJX2"/>
<evidence type="ECO:0000256" key="1">
    <source>
        <dbReference type="ARBA" id="ARBA00001933"/>
    </source>
</evidence>
<evidence type="ECO:0000256" key="4">
    <source>
        <dbReference type="ARBA" id="ARBA00022898"/>
    </source>
</evidence>
<dbReference type="EMBL" id="CP016268">
    <property type="protein sequence ID" value="ANO52733.1"/>
    <property type="molecule type" value="Genomic_DNA"/>
</dbReference>
<evidence type="ECO:0000256" key="5">
    <source>
        <dbReference type="SAM" id="MobiDB-lite"/>
    </source>
</evidence>
<keyword evidence="4" id="KW-0663">Pyridoxal phosphate</keyword>
<keyword evidence="8" id="KW-1185">Reference proteome</keyword>
<evidence type="ECO:0000259" key="6">
    <source>
        <dbReference type="Pfam" id="PF00155"/>
    </source>
</evidence>
<dbReference type="RefSeq" id="WP_068618346.1">
    <property type="nucleotide sequence ID" value="NZ_CP016268.1"/>
</dbReference>
<dbReference type="KEGG" id="woc:BA177_17425"/>
<evidence type="ECO:0000256" key="3">
    <source>
        <dbReference type="ARBA" id="ARBA00022679"/>
    </source>
</evidence>
<organism evidence="7 8">
    <name type="scientific">Woeseia oceani</name>
    <dbReference type="NCBI Taxonomy" id="1548547"/>
    <lineage>
        <taxon>Bacteria</taxon>
        <taxon>Pseudomonadati</taxon>
        <taxon>Pseudomonadota</taxon>
        <taxon>Gammaproteobacteria</taxon>
        <taxon>Woeseiales</taxon>
        <taxon>Woeseiaceae</taxon>
        <taxon>Woeseia</taxon>
    </lineage>
</organism>
<dbReference type="CDD" id="cd00609">
    <property type="entry name" value="AAT_like"/>
    <property type="match status" value="1"/>
</dbReference>
<dbReference type="Gene3D" id="3.40.640.10">
    <property type="entry name" value="Type I PLP-dependent aspartate aminotransferase-like (Major domain)"/>
    <property type="match status" value="1"/>
</dbReference>
<dbReference type="InterPro" id="IPR015421">
    <property type="entry name" value="PyrdxlP-dep_Trfase_major"/>
</dbReference>
<dbReference type="PANTHER" id="PTHR42790:SF19">
    <property type="entry name" value="KYNURENINE_ALPHA-AMINOADIPATE AMINOTRANSFERASE, MITOCHONDRIAL"/>
    <property type="match status" value="1"/>
</dbReference>
<accession>A0A193LJX2</accession>
<dbReference type="GO" id="GO:0030170">
    <property type="term" value="F:pyridoxal phosphate binding"/>
    <property type="evidence" value="ECO:0007669"/>
    <property type="project" value="InterPro"/>
</dbReference>
<gene>
    <name evidence="7" type="ORF">BA177_17425</name>
</gene>
<comment type="cofactor">
    <cofactor evidence="1">
        <name>pyridoxal 5'-phosphate</name>
        <dbReference type="ChEBI" id="CHEBI:597326"/>
    </cofactor>
</comment>
<proteinExistence type="predicted"/>
<dbReference type="GO" id="GO:1901605">
    <property type="term" value="P:alpha-amino acid metabolic process"/>
    <property type="evidence" value="ECO:0007669"/>
    <property type="project" value="TreeGrafter"/>
</dbReference>
<dbReference type="InterPro" id="IPR015424">
    <property type="entry name" value="PyrdxlP-dep_Trfase"/>
</dbReference>
<dbReference type="InterPro" id="IPR004839">
    <property type="entry name" value="Aminotransferase_I/II_large"/>
</dbReference>
<dbReference type="InterPro" id="IPR050859">
    <property type="entry name" value="Class-I_PLP-dep_aminotransf"/>
</dbReference>
<dbReference type="Proteomes" id="UP000092695">
    <property type="component" value="Chromosome"/>
</dbReference>
<dbReference type="GO" id="GO:0008483">
    <property type="term" value="F:transaminase activity"/>
    <property type="evidence" value="ECO:0007669"/>
    <property type="project" value="UniProtKB-KW"/>
</dbReference>
<sequence length="413" mass="45107">MEKPILRKAASAPKRNSDGARPEFAHWLETTNEITRGFLAAASIPGLINMAGGLPAAETFPAGEVAEIAKRVVTEFPAETLGYGPIDGLPAFRDELARRFSTPSLRLSRANVLVTTSGMQGLDLVGKIFLERGDLVAGQFPTYLGAIDAWRPREPEYRRLMFNAEAFDPVAGLAGAQFAYTVPNFSNPSGKLVSLEMRKALVAAAQQTGTWLVEDDPYGSLYYDDKPLPRLLDLAATDPANGVYDGPVIYLGTLSKEIAPGLRVGWVIAAPDVIEAMTIAKQGSDLCTSGVTQHIALATMQDGIIERSRPAILALYRERRDALCAAMAEHLSEWFEWEVPVGGMFVWAVSRNPELDTDRLSEVALQAGVTVSPSSVFDPELEYRRAIRVNFTLNSPERLEEGVRRLAQVMRTL</sequence>
<evidence type="ECO:0000256" key="2">
    <source>
        <dbReference type="ARBA" id="ARBA00022576"/>
    </source>
</evidence>